<dbReference type="InterPro" id="IPR035994">
    <property type="entry name" value="Nucleoside_phosphorylase_sf"/>
</dbReference>
<comment type="similarity">
    <text evidence="1">Belongs to the PNP/UDP phosphorylase family. Futalosine hydrolase subfamily.</text>
</comment>
<dbReference type="GO" id="GO:0008782">
    <property type="term" value="F:adenosylhomocysteine nucleosidase activity"/>
    <property type="evidence" value="ECO:0007669"/>
    <property type="project" value="TreeGrafter"/>
</dbReference>
<dbReference type="GO" id="GO:0009234">
    <property type="term" value="P:menaquinone biosynthetic process"/>
    <property type="evidence" value="ECO:0007669"/>
    <property type="project" value="UniProtKB-UniRule"/>
</dbReference>
<dbReference type="PANTHER" id="PTHR46832">
    <property type="entry name" value="5'-METHYLTHIOADENOSINE/S-ADENOSYLHOMOCYSTEINE NUCLEOSIDASE"/>
    <property type="match status" value="1"/>
</dbReference>
<evidence type="ECO:0000259" key="3">
    <source>
        <dbReference type="Pfam" id="PF01048"/>
    </source>
</evidence>
<dbReference type="NCBIfam" id="TIGR03664">
    <property type="entry name" value="fut_nucase"/>
    <property type="match status" value="1"/>
</dbReference>
<gene>
    <name evidence="1" type="primary">mqnB</name>
    <name evidence="4" type="ordered locus">Sgly_3170</name>
</gene>
<proteinExistence type="inferred from homology"/>
<dbReference type="AlphaFoldDB" id="F0T1L2"/>
<dbReference type="PANTHER" id="PTHR46832:SF2">
    <property type="entry name" value="FUTALOSINE HYDROLASE"/>
    <property type="match status" value="1"/>
</dbReference>
<evidence type="ECO:0000313" key="4">
    <source>
        <dbReference type="EMBL" id="ADY57436.1"/>
    </source>
</evidence>
<dbReference type="GO" id="GO:0009116">
    <property type="term" value="P:nucleoside metabolic process"/>
    <property type="evidence" value="ECO:0007669"/>
    <property type="project" value="InterPro"/>
</dbReference>
<dbReference type="HAMAP" id="MF_00991">
    <property type="entry name" value="MqnB"/>
    <property type="match status" value="1"/>
</dbReference>
<dbReference type="GO" id="GO:0008930">
    <property type="term" value="F:methylthioadenosine nucleosidase activity"/>
    <property type="evidence" value="ECO:0007669"/>
    <property type="project" value="TreeGrafter"/>
</dbReference>
<protein>
    <recommendedName>
        <fullName evidence="1 2">Futalosine hydrolase</fullName>
        <shortName evidence="1">FL hydrolase</shortName>
        <ecNumber evidence="1 2">3.2.2.26</ecNumber>
    </recommendedName>
    <alternativeName>
        <fullName evidence="1">Futalosine nucleosidase</fullName>
    </alternativeName>
    <alternativeName>
        <fullName evidence="1">Menaquinone biosynthetic enzyme MqnB</fullName>
    </alternativeName>
</protein>
<dbReference type="CDD" id="cd17766">
    <property type="entry name" value="futalosine_nucleosidase_MqnB"/>
    <property type="match status" value="1"/>
</dbReference>
<dbReference type="GO" id="GO:0005829">
    <property type="term" value="C:cytosol"/>
    <property type="evidence" value="ECO:0007669"/>
    <property type="project" value="TreeGrafter"/>
</dbReference>
<dbReference type="KEGG" id="sgy:Sgly_3170"/>
<keyword evidence="5" id="KW-1185">Reference proteome</keyword>
<accession>F0T1L2</accession>
<dbReference type="STRING" id="645991.Sgly_3170"/>
<dbReference type="Proteomes" id="UP000007488">
    <property type="component" value="Chromosome"/>
</dbReference>
<reference evidence="5" key="2">
    <citation type="submission" date="2011-02" db="EMBL/GenBank/DDBJ databases">
        <title>The complete genome of Syntrophobotulus glycolicus DSM 8271.</title>
        <authorList>
            <person name="Lucas S."/>
            <person name="Copeland A."/>
            <person name="Lapidus A."/>
            <person name="Bruce D."/>
            <person name="Goodwin L."/>
            <person name="Pitluck S."/>
            <person name="Kyrpides N."/>
            <person name="Mavromatis K."/>
            <person name="Pagani I."/>
            <person name="Ivanova N."/>
            <person name="Mikhailova N."/>
            <person name="Chertkov O."/>
            <person name="Held B."/>
            <person name="Detter J.C."/>
            <person name="Tapia R."/>
            <person name="Han C."/>
            <person name="Land M."/>
            <person name="Hauser L."/>
            <person name="Markowitz V."/>
            <person name="Cheng J.-F."/>
            <person name="Hugenholtz P."/>
            <person name="Woyke T."/>
            <person name="Wu D."/>
            <person name="Spring S."/>
            <person name="Schroeder M."/>
            <person name="Brambilla E."/>
            <person name="Klenk H.-P."/>
            <person name="Eisen J.A."/>
        </authorList>
    </citation>
    <scope>NUCLEOTIDE SEQUENCE [LARGE SCALE GENOMIC DNA]</scope>
    <source>
        <strain evidence="5">DSM 8271 / FlGlyR</strain>
    </source>
</reference>
<comment type="pathway">
    <text evidence="1">Quinol/quinone metabolism; menaquinone biosynthesis.</text>
</comment>
<keyword evidence="1" id="KW-0474">Menaquinone biosynthesis</keyword>
<dbReference type="Pfam" id="PF01048">
    <property type="entry name" value="PNP_UDP_1"/>
    <property type="match status" value="1"/>
</dbReference>
<comment type="function">
    <text evidence="1">Catalyzes the hydrolysis of futalosine (FL) to dehypoxanthine futalosine (DHFL) and hypoxanthine, a step in the biosynthesis of menaquinone (MK, vitamin K2).</text>
</comment>
<dbReference type="InterPro" id="IPR000845">
    <property type="entry name" value="Nucleoside_phosphorylase_d"/>
</dbReference>
<dbReference type="SUPFAM" id="SSF53167">
    <property type="entry name" value="Purine and uridine phosphorylases"/>
    <property type="match status" value="1"/>
</dbReference>
<dbReference type="NCBIfam" id="NF006087">
    <property type="entry name" value="PRK08236.1"/>
    <property type="match status" value="1"/>
</dbReference>
<dbReference type="OrthoDB" id="9788270at2"/>
<dbReference type="GO" id="GO:0019284">
    <property type="term" value="P:L-methionine salvage from S-adenosylmethionine"/>
    <property type="evidence" value="ECO:0007669"/>
    <property type="project" value="TreeGrafter"/>
</dbReference>
<dbReference type="eggNOG" id="COG0775">
    <property type="taxonomic scope" value="Bacteria"/>
</dbReference>
<keyword evidence="1" id="KW-0378">Hydrolase</keyword>
<dbReference type="HOGENOM" id="CLU_031248_3_0_9"/>
<name>F0T1L2_SYNGF</name>
<dbReference type="EC" id="3.2.2.26" evidence="1 2"/>
<sequence length="218" mass="22351">MDSGNKRVLIVAAVAVEKEAVLRGLRQNSGPYDVLAAGVGPVAAAAQTAKQLASGQYQLVISTGIAGGFAGRAEMGSIVVSEAIIAADLGVNTQEGFCSLAELGYGPVRVQTPAGLAKKVTDKLRQAGLEVCSGPVLTVTTATGTAEGEAELSRRVPGAAAEAMEGYGAAWAASLFGLPSLEIRAISNQVGPRDSGRWRIKEALTVLEKAYLVLAEEL</sequence>
<dbReference type="EMBL" id="CP002547">
    <property type="protein sequence ID" value="ADY57436.1"/>
    <property type="molecule type" value="Genomic_DNA"/>
</dbReference>
<dbReference type="RefSeq" id="WP_013626161.1">
    <property type="nucleotide sequence ID" value="NC_015172.1"/>
</dbReference>
<comment type="catalytic activity">
    <reaction evidence="1">
        <text>futalosine + H2O = dehypoxanthine futalosine + hypoxanthine</text>
        <dbReference type="Rhea" id="RHEA:25904"/>
        <dbReference type="ChEBI" id="CHEBI:15377"/>
        <dbReference type="ChEBI" id="CHEBI:17368"/>
        <dbReference type="ChEBI" id="CHEBI:58863"/>
        <dbReference type="ChEBI" id="CHEBI:58864"/>
        <dbReference type="EC" id="3.2.2.26"/>
    </reaction>
</comment>
<reference evidence="4 5" key="1">
    <citation type="journal article" date="2011" name="Stand. Genomic Sci.">
        <title>Complete genome sequence of Syntrophobotulus glycolicus type strain (FlGlyR).</title>
        <authorList>
            <person name="Han C."/>
            <person name="Mwirichia R."/>
            <person name="Chertkov O."/>
            <person name="Held B."/>
            <person name="Lapidus A."/>
            <person name="Nolan M."/>
            <person name="Lucas S."/>
            <person name="Hammon N."/>
            <person name="Deshpande S."/>
            <person name="Cheng J.F."/>
            <person name="Tapia R."/>
            <person name="Goodwin L."/>
            <person name="Pitluck S."/>
            <person name="Huntemann M."/>
            <person name="Liolios K."/>
            <person name="Ivanova N."/>
            <person name="Pagani I."/>
            <person name="Mavromatis K."/>
            <person name="Ovchinikova G."/>
            <person name="Pati A."/>
            <person name="Chen A."/>
            <person name="Palaniappan K."/>
            <person name="Land M."/>
            <person name="Hauser L."/>
            <person name="Brambilla E.M."/>
            <person name="Rohde M."/>
            <person name="Spring S."/>
            <person name="Sikorski J."/>
            <person name="Goker M."/>
            <person name="Woyke T."/>
            <person name="Bristow J."/>
            <person name="Eisen J.A."/>
            <person name="Markowitz V."/>
            <person name="Hugenholtz P."/>
            <person name="Kyrpides N.C."/>
            <person name="Klenk H.P."/>
            <person name="Detter J.C."/>
        </authorList>
    </citation>
    <scope>NUCLEOTIDE SEQUENCE [LARGE SCALE GENOMIC DNA]</scope>
    <source>
        <strain evidence="5">DSM 8271 / FlGlyR</strain>
    </source>
</reference>
<evidence type="ECO:0000256" key="1">
    <source>
        <dbReference type="HAMAP-Rule" id="MF_00991"/>
    </source>
</evidence>
<evidence type="ECO:0000313" key="5">
    <source>
        <dbReference type="Proteomes" id="UP000007488"/>
    </source>
</evidence>
<feature type="domain" description="Nucleoside phosphorylase" evidence="3">
    <location>
        <begin position="35"/>
        <end position="210"/>
    </location>
</feature>
<dbReference type="Gene3D" id="3.40.50.1580">
    <property type="entry name" value="Nucleoside phosphorylase domain"/>
    <property type="match status" value="1"/>
</dbReference>
<evidence type="ECO:0000256" key="2">
    <source>
        <dbReference type="NCBIfam" id="TIGR03664"/>
    </source>
</evidence>
<organism evidence="4 5">
    <name type="scientific">Syntrophobotulus glycolicus (strain DSM 8271 / FlGlyR)</name>
    <dbReference type="NCBI Taxonomy" id="645991"/>
    <lineage>
        <taxon>Bacteria</taxon>
        <taxon>Bacillati</taxon>
        <taxon>Bacillota</taxon>
        <taxon>Clostridia</taxon>
        <taxon>Eubacteriales</taxon>
        <taxon>Desulfitobacteriaceae</taxon>
        <taxon>Syntrophobotulus</taxon>
    </lineage>
</organism>
<dbReference type="UniPathway" id="UPA00079"/>
<dbReference type="InterPro" id="IPR019963">
    <property type="entry name" value="FL_hydrolase_MqnB"/>
</dbReference>